<evidence type="ECO:0000259" key="11">
    <source>
        <dbReference type="Pfam" id="PF00814"/>
    </source>
</evidence>
<dbReference type="RefSeq" id="XP_022308729.1">
    <property type="nucleotide sequence ID" value="XM_022453021.1"/>
</dbReference>
<dbReference type="OrthoDB" id="10259622at2759"/>
<comment type="similarity">
    <text evidence="10">Belongs to the KAE1 / TsaD family.</text>
</comment>
<keyword evidence="7 10" id="KW-0496">Mitochondrion</keyword>
<reference evidence="13" key="1">
    <citation type="submission" date="2025-08" db="UniProtKB">
        <authorList>
            <consortium name="RefSeq"/>
        </authorList>
    </citation>
    <scope>IDENTIFICATION</scope>
    <source>
        <tissue evidence="13">Whole sample</tissue>
    </source>
</reference>
<comment type="subunit">
    <text evidence="10">Homodimer.</text>
</comment>
<dbReference type="CDD" id="cd24134">
    <property type="entry name" value="ASKHA_NBD_OSGEPL1_QRI7_euk"/>
    <property type="match status" value="1"/>
</dbReference>
<keyword evidence="3 10" id="KW-0808">Transferase</keyword>
<name>A0A8B8C0V4_CRAVI</name>
<comment type="cofactor">
    <cofactor evidence="10">
        <name>a divalent metal cation</name>
        <dbReference type="ChEBI" id="CHEBI:60240"/>
    </cofactor>
    <text evidence="10">Binds 1 divalent metal cation per subunit.</text>
</comment>
<evidence type="ECO:0000256" key="6">
    <source>
        <dbReference type="ARBA" id="ARBA00022946"/>
    </source>
</evidence>
<evidence type="ECO:0000256" key="5">
    <source>
        <dbReference type="ARBA" id="ARBA00022723"/>
    </source>
</evidence>
<evidence type="ECO:0000313" key="13">
    <source>
        <dbReference type="RefSeq" id="XP_022308729.1"/>
    </source>
</evidence>
<evidence type="ECO:0000256" key="8">
    <source>
        <dbReference type="ARBA" id="ARBA00023315"/>
    </source>
</evidence>
<dbReference type="AlphaFoldDB" id="A0A8B8C0V4"/>
<dbReference type="GO" id="GO:0002949">
    <property type="term" value="P:tRNA threonylcarbamoyladenosine modification"/>
    <property type="evidence" value="ECO:0007669"/>
    <property type="project" value="UniProtKB-UniRule"/>
</dbReference>
<dbReference type="HAMAP" id="MF_01445">
    <property type="entry name" value="TsaD"/>
    <property type="match status" value="1"/>
</dbReference>
<dbReference type="EC" id="2.3.1.234" evidence="2"/>
<protein>
    <recommendedName>
        <fullName evidence="2">N(6)-L-threonylcarbamoyladenine synthase</fullName>
        <ecNumber evidence="2">2.3.1.234</ecNumber>
    </recommendedName>
</protein>
<comment type="subcellular location">
    <subcellularLocation>
        <location evidence="1 10">Mitochondrion</location>
    </subcellularLocation>
</comment>
<keyword evidence="8 10" id="KW-0012">Acyltransferase</keyword>
<organism evidence="12 13">
    <name type="scientific">Crassostrea virginica</name>
    <name type="common">Eastern oyster</name>
    <dbReference type="NCBI Taxonomy" id="6565"/>
    <lineage>
        <taxon>Eukaryota</taxon>
        <taxon>Metazoa</taxon>
        <taxon>Spiralia</taxon>
        <taxon>Lophotrochozoa</taxon>
        <taxon>Mollusca</taxon>
        <taxon>Bivalvia</taxon>
        <taxon>Autobranchia</taxon>
        <taxon>Pteriomorphia</taxon>
        <taxon>Ostreida</taxon>
        <taxon>Ostreoidea</taxon>
        <taxon>Ostreidae</taxon>
        <taxon>Crassostrea</taxon>
    </lineage>
</organism>
<dbReference type="PANTHER" id="PTHR11735:SF6">
    <property type="entry name" value="TRNA N6-ADENOSINE THREONYLCARBAMOYLTRANSFERASE, MITOCHONDRIAL"/>
    <property type="match status" value="1"/>
</dbReference>
<dbReference type="KEGG" id="cvn:111114632"/>
<evidence type="ECO:0000256" key="1">
    <source>
        <dbReference type="ARBA" id="ARBA00004173"/>
    </source>
</evidence>
<feature type="domain" description="Gcp-like" evidence="11">
    <location>
        <begin position="71"/>
        <end position="375"/>
    </location>
</feature>
<dbReference type="InterPro" id="IPR022450">
    <property type="entry name" value="TsaD"/>
</dbReference>
<evidence type="ECO:0000256" key="2">
    <source>
        <dbReference type="ARBA" id="ARBA00012156"/>
    </source>
</evidence>
<evidence type="ECO:0000256" key="7">
    <source>
        <dbReference type="ARBA" id="ARBA00023128"/>
    </source>
</evidence>
<keyword evidence="4 10" id="KW-0819">tRNA processing</keyword>
<keyword evidence="6" id="KW-0809">Transit peptide</keyword>
<gene>
    <name evidence="13" type="primary">LOC111114632</name>
</gene>
<dbReference type="NCBIfam" id="TIGR00329">
    <property type="entry name" value="gcp_kae1"/>
    <property type="match status" value="1"/>
</dbReference>
<accession>A0A8B8C0V4</accession>
<dbReference type="FunFam" id="3.30.420.40:FF:000083">
    <property type="entry name" value="Probable tRNA N6-adenosine threonylcarbamoyltransferase, mitochondrial"/>
    <property type="match status" value="1"/>
</dbReference>
<proteinExistence type="inferred from homology"/>
<dbReference type="GO" id="GO:0005739">
    <property type="term" value="C:mitochondrion"/>
    <property type="evidence" value="ECO:0007669"/>
    <property type="project" value="UniProtKB-SubCell"/>
</dbReference>
<dbReference type="Gene3D" id="3.30.420.40">
    <property type="match status" value="2"/>
</dbReference>
<dbReference type="GeneID" id="111114632"/>
<keyword evidence="5 10" id="KW-0479">Metal-binding</keyword>
<dbReference type="InterPro" id="IPR043129">
    <property type="entry name" value="ATPase_NBD"/>
</dbReference>
<dbReference type="SUPFAM" id="SSF53067">
    <property type="entry name" value="Actin-like ATPase domain"/>
    <property type="match status" value="1"/>
</dbReference>
<evidence type="ECO:0000256" key="9">
    <source>
        <dbReference type="ARBA" id="ARBA00048117"/>
    </source>
</evidence>
<evidence type="ECO:0000256" key="4">
    <source>
        <dbReference type="ARBA" id="ARBA00022694"/>
    </source>
</evidence>
<dbReference type="PRINTS" id="PR00789">
    <property type="entry name" value="OSIALOPTASE"/>
</dbReference>
<comment type="function">
    <text evidence="10">Required for the formation of a threonylcarbamoyl group on adenosine at position 37 (t(6)A37) in mitochondrial tRNAs that read codons beginning with adenine. Probably involved in the transfer of the threonylcarbamoyl moiety of threonylcarbamoyl-AMP (TC-AMP) to the N6 group of A37. Involved in mitochondrial genome maintenance.</text>
</comment>
<evidence type="ECO:0000313" key="12">
    <source>
        <dbReference type="Proteomes" id="UP000694844"/>
    </source>
</evidence>
<evidence type="ECO:0000256" key="3">
    <source>
        <dbReference type="ARBA" id="ARBA00022679"/>
    </source>
</evidence>
<dbReference type="PANTHER" id="PTHR11735">
    <property type="entry name" value="TRNA N6-ADENOSINE THREONYLCARBAMOYLTRANSFERASE"/>
    <property type="match status" value="1"/>
</dbReference>
<dbReference type="Proteomes" id="UP000694844">
    <property type="component" value="Chromosome 9"/>
</dbReference>
<dbReference type="GO" id="GO:0061711">
    <property type="term" value="F:tRNA N(6)-L-threonylcarbamoyladenine synthase activity"/>
    <property type="evidence" value="ECO:0007669"/>
    <property type="project" value="UniProtKB-EC"/>
</dbReference>
<dbReference type="Pfam" id="PF00814">
    <property type="entry name" value="TsaD"/>
    <property type="match status" value="1"/>
</dbReference>
<dbReference type="GO" id="GO:0046872">
    <property type="term" value="F:metal ion binding"/>
    <property type="evidence" value="ECO:0007669"/>
    <property type="project" value="UniProtKB-KW"/>
</dbReference>
<evidence type="ECO:0000256" key="10">
    <source>
        <dbReference type="HAMAP-Rule" id="MF_03179"/>
    </source>
</evidence>
<keyword evidence="12" id="KW-1185">Reference proteome</keyword>
<sequence length="427" mass="46775">MSSLELGIMISRRLSFSANRAICIGLRNLRREVSRNFHLNCQHLFKSKVVLGIETSCDDTGAAVVNTEGAILGDALHSQMKIHKEEGGINPKTAKILHKEQIEKVVSSALQRAGMALEDLDAIAVTVEPGLALSLGVGVNYAKELVEKSRKPMIPIHHMQAHALTARMLNKIEFPFLVLLASGGHCLLTVAQDVDRFLILGDCLDSAPGDCLEKVARCLSLKSIPELQNLCGGAAIEQLAVGGDPHAFPFTKTRTEGTTCDFSFSGVRSQAESFINSEREKEGKSAGEVINQVQDFCASLQYVMAFQIGRRLQRAFVYCEIKNLLPSHPTLVVSGGVASNQYFRHCLRHVCDMNSATLICPPQELCTDNGIMVAWNGVEKLKVGRGISKDPQSEEFRARSPIGENMREDVMKLGLKIPKLKLQSLRV</sequence>
<comment type="catalytic activity">
    <reaction evidence="9 10">
        <text>L-threonylcarbamoyladenylate + adenosine(37) in tRNA = N(6)-L-threonylcarbamoyladenosine(37) in tRNA + AMP + H(+)</text>
        <dbReference type="Rhea" id="RHEA:37059"/>
        <dbReference type="Rhea" id="RHEA-COMP:10162"/>
        <dbReference type="Rhea" id="RHEA-COMP:10163"/>
        <dbReference type="ChEBI" id="CHEBI:15378"/>
        <dbReference type="ChEBI" id="CHEBI:73682"/>
        <dbReference type="ChEBI" id="CHEBI:74411"/>
        <dbReference type="ChEBI" id="CHEBI:74418"/>
        <dbReference type="ChEBI" id="CHEBI:456215"/>
        <dbReference type="EC" id="2.3.1.234"/>
    </reaction>
</comment>
<dbReference type="InterPro" id="IPR000905">
    <property type="entry name" value="Gcp-like_dom"/>
</dbReference>
<dbReference type="InterPro" id="IPR017861">
    <property type="entry name" value="KAE1/TsaD"/>
</dbReference>